<reference evidence="2" key="1">
    <citation type="journal article" date="2015" name="Nature">
        <title>Complex archaea that bridge the gap between prokaryotes and eukaryotes.</title>
        <authorList>
            <person name="Spang A."/>
            <person name="Saw J.H."/>
            <person name="Jorgensen S.L."/>
            <person name="Zaremba-Niedzwiedzka K."/>
            <person name="Martijn J."/>
            <person name="Lind A.E."/>
            <person name="van Eijk R."/>
            <person name="Schleper C."/>
            <person name="Guy L."/>
            <person name="Ettema T.J."/>
        </authorList>
    </citation>
    <scope>NUCLEOTIDE SEQUENCE</scope>
</reference>
<organism evidence="2">
    <name type="scientific">marine sediment metagenome</name>
    <dbReference type="NCBI Taxonomy" id="412755"/>
    <lineage>
        <taxon>unclassified sequences</taxon>
        <taxon>metagenomes</taxon>
        <taxon>ecological metagenomes</taxon>
    </lineage>
</organism>
<dbReference type="AlphaFoldDB" id="A0A0F9WN87"/>
<proteinExistence type="predicted"/>
<name>A0A0F9WN87_9ZZZZ</name>
<dbReference type="EMBL" id="LAZR01000136">
    <property type="protein sequence ID" value="KKN87601.1"/>
    <property type="molecule type" value="Genomic_DNA"/>
</dbReference>
<sequence>MGQNGFFSSSTKIRIIRMLFALYQSSLRSDGTPHQSFVIAQDGAGQAGQALEDMPRVPRTSAGGG</sequence>
<protein>
    <submittedName>
        <fullName evidence="2">Uncharacterized protein</fullName>
    </submittedName>
</protein>
<accession>A0A0F9WN87</accession>
<gene>
    <name evidence="2" type="ORF">LCGC14_0256420</name>
</gene>
<evidence type="ECO:0000256" key="1">
    <source>
        <dbReference type="SAM" id="MobiDB-lite"/>
    </source>
</evidence>
<comment type="caution">
    <text evidence="2">The sequence shown here is derived from an EMBL/GenBank/DDBJ whole genome shotgun (WGS) entry which is preliminary data.</text>
</comment>
<evidence type="ECO:0000313" key="2">
    <source>
        <dbReference type="EMBL" id="KKN87601.1"/>
    </source>
</evidence>
<feature type="region of interest" description="Disordered" evidence="1">
    <location>
        <begin position="45"/>
        <end position="65"/>
    </location>
</feature>